<dbReference type="Proteomes" id="UP001209540">
    <property type="component" value="Unassembled WGS sequence"/>
</dbReference>
<reference evidence="1" key="1">
    <citation type="journal article" date="2022" name="IScience">
        <title>Evolution of zygomycete secretomes and the origins of terrestrial fungal ecologies.</title>
        <authorList>
            <person name="Chang Y."/>
            <person name="Wang Y."/>
            <person name="Mondo S."/>
            <person name="Ahrendt S."/>
            <person name="Andreopoulos W."/>
            <person name="Barry K."/>
            <person name="Beard J."/>
            <person name="Benny G.L."/>
            <person name="Blankenship S."/>
            <person name="Bonito G."/>
            <person name="Cuomo C."/>
            <person name="Desiro A."/>
            <person name="Gervers K.A."/>
            <person name="Hundley H."/>
            <person name="Kuo A."/>
            <person name="LaButti K."/>
            <person name="Lang B.F."/>
            <person name="Lipzen A."/>
            <person name="O'Donnell K."/>
            <person name="Pangilinan J."/>
            <person name="Reynolds N."/>
            <person name="Sandor L."/>
            <person name="Smith M.E."/>
            <person name="Tsang A."/>
            <person name="Grigoriev I.V."/>
            <person name="Stajich J.E."/>
            <person name="Spatafora J.W."/>
        </authorList>
    </citation>
    <scope>NUCLEOTIDE SEQUENCE</scope>
    <source>
        <strain evidence="1">RSA 2281</strain>
    </source>
</reference>
<evidence type="ECO:0000313" key="1">
    <source>
        <dbReference type="EMBL" id="KAI9254448.1"/>
    </source>
</evidence>
<sequence>MLNMPSLRLFKSFSHHHHEQHHHQDDCSCSCHTEATKSFSAPRWLSRRIRRRSSTSSASEQTFIISYEEELNELIQAYEFAEDELAYAIDSQGSVYFDNDRETAEEAIDVCVDRFNFLLSRLSKAESIKLNAQYAGAIASLHERLNALPQLSYA</sequence>
<reference evidence="1" key="2">
    <citation type="submission" date="2023-02" db="EMBL/GenBank/DDBJ databases">
        <authorList>
            <consortium name="DOE Joint Genome Institute"/>
            <person name="Mondo S.J."/>
            <person name="Chang Y."/>
            <person name="Wang Y."/>
            <person name="Ahrendt S."/>
            <person name="Andreopoulos W."/>
            <person name="Barry K."/>
            <person name="Beard J."/>
            <person name="Benny G.L."/>
            <person name="Blankenship S."/>
            <person name="Bonito G."/>
            <person name="Cuomo C."/>
            <person name="Desiro A."/>
            <person name="Gervers K.A."/>
            <person name="Hundley H."/>
            <person name="Kuo A."/>
            <person name="LaButti K."/>
            <person name="Lang B.F."/>
            <person name="Lipzen A."/>
            <person name="O'Donnell K."/>
            <person name="Pangilinan J."/>
            <person name="Reynolds N."/>
            <person name="Sandor L."/>
            <person name="Smith M.W."/>
            <person name="Tsang A."/>
            <person name="Grigoriev I.V."/>
            <person name="Stajich J.E."/>
            <person name="Spatafora J.W."/>
        </authorList>
    </citation>
    <scope>NUCLEOTIDE SEQUENCE</scope>
    <source>
        <strain evidence="1">RSA 2281</strain>
    </source>
</reference>
<name>A0AAD5JUD0_9FUNG</name>
<proteinExistence type="predicted"/>
<keyword evidence="2" id="KW-1185">Reference proteome</keyword>
<dbReference type="EMBL" id="JAIXMP010000024">
    <property type="protein sequence ID" value="KAI9254448.1"/>
    <property type="molecule type" value="Genomic_DNA"/>
</dbReference>
<comment type="caution">
    <text evidence="1">The sequence shown here is derived from an EMBL/GenBank/DDBJ whole genome shotgun (WGS) entry which is preliminary data.</text>
</comment>
<accession>A0AAD5JUD0</accession>
<evidence type="ECO:0000313" key="2">
    <source>
        <dbReference type="Proteomes" id="UP001209540"/>
    </source>
</evidence>
<dbReference type="PANTHER" id="PTHR35706">
    <property type="entry name" value="F14O23.11 PROTEIN"/>
    <property type="match status" value="1"/>
</dbReference>
<dbReference type="PANTHER" id="PTHR35706:SF1">
    <property type="entry name" value="EMBRYOGENESIS-LIKE PROTEIN"/>
    <property type="match status" value="1"/>
</dbReference>
<protein>
    <submittedName>
        <fullName evidence="1">Uncharacterized protein</fullName>
    </submittedName>
</protein>
<organism evidence="1 2">
    <name type="scientific">Phascolomyces articulosus</name>
    <dbReference type="NCBI Taxonomy" id="60185"/>
    <lineage>
        <taxon>Eukaryota</taxon>
        <taxon>Fungi</taxon>
        <taxon>Fungi incertae sedis</taxon>
        <taxon>Mucoromycota</taxon>
        <taxon>Mucoromycotina</taxon>
        <taxon>Mucoromycetes</taxon>
        <taxon>Mucorales</taxon>
        <taxon>Lichtheimiaceae</taxon>
        <taxon>Phascolomyces</taxon>
    </lineage>
</organism>
<gene>
    <name evidence="1" type="ORF">BDA99DRAFT_518434</name>
</gene>
<dbReference type="AlphaFoldDB" id="A0AAD5JUD0"/>
<dbReference type="InterPro" id="IPR053325">
    <property type="entry name" value="H3-Acetyl_Activator"/>
</dbReference>